<evidence type="ECO:0000313" key="1">
    <source>
        <dbReference type="EMBL" id="QQC64486.1"/>
    </source>
</evidence>
<accession>A0A7T4N3D2</accession>
<keyword evidence="2" id="KW-1185">Reference proteome</keyword>
<name>A0A7T4N3D2_9BURK</name>
<dbReference type="Proteomes" id="UP000595610">
    <property type="component" value="Chromosome 1"/>
</dbReference>
<dbReference type="EMBL" id="CP066075">
    <property type="protein sequence ID" value="QQC64486.1"/>
    <property type="molecule type" value="Genomic_DNA"/>
</dbReference>
<gene>
    <name evidence="1" type="ORF">I6I06_03110</name>
</gene>
<evidence type="ECO:0000313" key="2">
    <source>
        <dbReference type="Proteomes" id="UP000595610"/>
    </source>
</evidence>
<dbReference type="KEGG" id="pgis:I6I06_03110"/>
<sequence>MLDELETQKRTFAAEAAQRAERAAVVSAIRNGIKTVRDTQPVQVRMLTSQIKVLKQIAEQESRTSSEVIRELVDRHIKHCLDTWPDGDAKLILRATARQSGYLKDMDRINVSPETMPKE</sequence>
<protein>
    <submittedName>
        <fullName evidence="1">Uncharacterized protein</fullName>
    </submittedName>
</protein>
<reference evidence="1 2" key="1">
    <citation type="submission" date="2020-12" db="EMBL/GenBank/DDBJ databases">
        <title>FDA dAtabase for Regulatory Grade micrObial Sequences (FDA-ARGOS): Supporting development and validation of Infectious Disease Dx tests.</title>
        <authorList>
            <person name="Nelson B."/>
            <person name="Plummer A."/>
            <person name="Tallon L."/>
            <person name="Sadzewicz L."/>
            <person name="Zhao X."/>
            <person name="Boylan J."/>
            <person name="Ott S."/>
            <person name="Bowen H."/>
            <person name="Vavikolanu K."/>
            <person name="Mehta A."/>
            <person name="Aluvathingal J."/>
            <person name="Nadendla S."/>
            <person name="Myers T."/>
            <person name="Yan Y."/>
            <person name="Sichtig H."/>
        </authorList>
    </citation>
    <scope>NUCLEOTIDE SEQUENCE [LARGE SCALE GENOMIC DNA]</scope>
    <source>
        <strain evidence="1 2">FDAARGOS_1049</strain>
    </source>
</reference>
<dbReference type="AlphaFoldDB" id="A0A7T4N3D2"/>
<proteinExistence type="predicted"/>
<dbReference type="RefSeq" id="WP_042323206.1">
    <property type="nucleotide sequence ID" value="NZ_CP066075.1"/>
</dbReference>
<organism evidence="1 2">
    <name type="scientific">Paraburkholderia ginsengisoli</name>
    <dbReference type="NCBI Taxonomy" id="311231"/>
    <lineage>
        <taxon>Bacteria</taxon>
        <taxon>Pseudomonadati</taxon>
        <taxon>Pseudomonadota</taxon>
        <taxon>Betaproteobacteria</taxon>
        <taxon>Burkholderiales</taxon>
        <taxon>Burkholderiaceae</taxon>
        <taxon>Paraburkholderia</taxon>
    </lineage>
</organism>